<dbReference type="Pfam" id="PF07885">
    <property type="entry name" value="Ion_trans_2"/>
    <property type="match status" value="1"/>
</dbReference>
<dbReference type="InterPro" id="IPR013099">
    <property type="entry name" value="K_chnl_dom"/>
</dbReference>
<feature type="transmembrane region" description="Helical" evidence="9">
    <location>
        <begin position="250"/>
        <end position="270"/>
    </location>
</feature>
<dbReference type="Gene3D" id="1.10.287.70">
    <property type="match status" value="1"/>
</dbReference>
<keyword evidence="13" id="KW-1185">Reference proteome</keyword>
<evidence type="ECO:0000313" key="13">
    <source>
        <dbReference type="Proteomes" id="UP000749559"/>
    </source>
</evidence>
<proteinExistence type="predicted"/>
<dbReference type="InterPro" id="IPR028325">
    <property type="entry name" value="VG_K_chnl"/>
</dbReference>
<feature type="chain" id="PRO_5035906719" description="Potassium channel domain-containing protein" evidence="10">
    <location>
        <begin position="22"/>
        <end position="514"/>
    </location>
</feature>
<gene>
    <name evidence="12" type="ORF">OFUS_LOCUS12081</name>
</gene>
<protein>
    <recommendedName>
        <fullName evidence="11">Potassium channel domain-containing protein</fullName>
    </recommendedName>
</protein>
<dbReference type="PANTHER" id="PTHR11537">
    <property type="entry name" value="VOLTAGE-GATED POTASSIUM CHANNEL"/>
    <property type="match status" value="1"/>
</dbReference>
<keyword evidence="6 9" id="KW-0472">Membrane</keyword>
<dbReference type="AlphaFoldDB" id="A0A8S4NY99"/>
<evidence type="ECO:0000313" key="12">
    <source>
        <dbReference type="EMBL" id="CAH1786125.1"/>
    </source>
</evidence>
<evidence type="ECO:0000256" key="6">
    <source>
        <dbReference type="ARBA" id="ARBA00023136"/>
    </source>
</evidence>
<feature type="domain" description="Potassium channel" evidence="11">
    <location>
        <begin position="204"/>
        <end position="274"/>
    </location>
</feature>
<sequence length="514" mass="56907">MGESMSLILLILNFAIKFVSSESSNQASHNLCTNGRGFKAAWWEASPFIMKSSQQGSVHNNGPNVNAPSSGPNIQEATGQMGQSSNGPKGVFHKLLNDIVKKCCHIDAYIDFNENPHRNAHVMELKWEEETFAMPITRSHVEHAFEPNIPNLLFIPVLETPGALYVVRQDSVNSLVIIQILESSWPLLALVVLAAMYAAILVWILDTHRNPTDFPHDFHIGLWEGFWWAFVTMTTVGYGDRVPKSVIARIFASVWIIVGLVIMGVFTAALTTSLSADTQGTVDIKGEQVGVIKGTSLHTLAEQLGADPELFESLHDIKRALEAGNGGITKALVDSYMFQEDEMSDLLDIQGIVEHPGMHGILMQTINMTQELVECILTVNSKNKADVYHKLNDYKSRESFKQEKGREGPKTTARLLGFETTWMLVALGVWLALFCGILIWEMTCWRTYKRKVSGNLGGPPGITTVQPVSVFEEHIKGGGETIEDSSRLCLRCKAHMDCKPVHSVIPCRSKSCTD</sequence>
<evidence type="ECO:0000256" key="7">
    <source>
        <dbReference type="ARBA" id="ARBA00023303"/>
    </source>
</evidence>
<feature type="transmembrane region" description="Helical" evidence="9">
    <location>
        <begin position="187"/>
        <end position="205"/>
    </location>
</feature>
<keyword evidence="3 9" id="KW-0812">Transmembrane</keyword>
<dbReference type="GO" id="GO:0005251">
    <property type="term" value="F:delayed rectifier potassium channel activity"/>
    <property type="evidence" value="ECO:0007669"/>
    <property type="project" value="TreeGrafter"/>
</dbReference>
<evidence type="ECO:0000256" key="3">
    <source>
        <dbReference type="ARBA" id="ARBA00022692"/>
    </source>
</evidence>
<name>A0A8S4NY99_OWEFU</name>
<evidence type="ECO:0000256" key="2">
    <source>
        <dbReference type="ARBA" id="ARBA00022448"/>
    </source>
</evidence>
<reference evidence="12" key="1">
    <citation type="submission" date="2022-03" db="EMBL/GenBank/DDBJ databases">
        <authorList>
            <person name="Martin C."/>
        </authorList>
    </citation>
    <scope>NUCLEOTIDE SEQUENCE</scope>
</reference>
<dbReference type="OrthoDB" id="5953876at2759"/>
<keyword evidence="5" id="KW-0406">Ion transport</keyword>
<dbReference type="GO" id="GO:0008076">
    <property type="term" value="C:voltage-gated potassium channel complex"/>
    <property type="evidence" value="ECO:0007669"/>
    <property type="project" value="InterPro"/>
</dbReference>
<keyword evidence="4 9" id="KW-1133">Transmembrane helix</keyword>
<keyword evidence="2" id="KW-0813">Transport</keyword>
<evidence type="ECO:0000256" key="1">
    <source>
        <dbReference type="ARBA" id="ARBA00004141"/>
    </source>
</evidence>
<dbReference type="Proteomes" id="UP000749559">
    <property type="component" value="Unassembled WGS sequence"/>
</dbReference>
<organism evidence="12 13">
    <name type="scientific">Owenia fusiformis</name>
    <name type="common">Polychaete worm</name>
    <dbReference type="NCBI Taxonomy" id="6347"/>
    <lineage>
        <taxon>Eukaryota</taxon>
        <taxon>Metazoa</taxon>
        <taxon>Spiralia</taxon>
        <taxon>Lophotrochozoa</taxon>
        <taxon>Annelida</taxon>
        <taxon>Polychaeta</taxon>
        <taxon>Sedentaria</taxon>
        <taxon>Canalipalpata</taxon>
        <taxon>Sabellida</taxon>
        <taxon>Oweniida</taxon>
        <taxon>Oweniidae</taxon>
        <taxon>Owenia</taxon>
    </lineage>
</organism>
<dbReference type="GO" id="GO:0015276">
    <property type="term" value="F:ligand-gated monoatomic ion channel activity"/>
    <property type="evidence" value="ECO:0007669"/>
    <property type="project" value="InterPro"/>
</dbReference>
<evidence type="ECO:0000259" key="11">
    <source>
        <dbReference type="Pfam" id="PF07885"/>
    </source>
</evidence>
<feature type="transmembrane region" description="Helical" evidence="9">
    <location>
        <begin position="421"/>
        <end position="440"/>
    </location>
</feature>
<feature type="signal peptide" evidence="10">
    <location>
        <begin position="1"/>
        <end position="21"/>
    </location>
</feature>
<dbReference type="EMBL" id="CAIIXF020000006">
    <property type="protein sequence ID" value="CAH1786125.1"/>
    <property type="molecule type" value="Genomic_DNA"/>
</dbReference>
<feature type="region of interest" description="Disordered" evidence="8">
    <location>
        <begin position="53"/>
        <end position="86"/>
    </location>
</feature>
<keyword evidence="7" id="KW-0407">Ion channel</keyword>
<evidence type="ECO:0000256" key="4">
    <source>
        <dbReference type="ARBA" id="ARBA00022989"/>
    </source>
</evidence>
<dbReference type="GO" id="GO:0001508">
    <property type="term" value="P:action potential"/>
    <property type="evidence" value="ECO:0007669"/>
    <property type="project" value="TreeGrafter"/>
</dbReference>
<evidence type="ECO:0000256" key="5">
    <source>
        <dbReference type="ARBA" id="ARBA00023065"/>
    </source>
</evidence>
<feature type="transmembrane region" description="Helical" evidence="9">
    <location>
        <begin position="220"/>
        <end position="238"/>
    </location>
</feature>
<dbReference type="SUPFAM" id="SSF81324">
    <property type="entry name" value="Voltage-gated potassium channels"/>
    <property type="match status" value="1"/>
</dbReference>
<keyword evidence="10" id="KW-0732">Signal</keyword>
<comment type="caution">
    <text evidence="12">The sequence shown here is derived from an EMBL/GenBank/DDBJ whole genome shotgun (WGS) entry which is preliminary data.</text>
</comment>
<comment type="subcellular location">
    <subcellularLocation>
        <location evidence="1">Membrane</location>
        <topology evidence="1">Multi-pass membrane protein</topology>
    </subcellularLocation>
</comment>
<evidence type="ECO:0000256" key="8">
    <source>
        <dbReference type="SAM" id="MobiDB-lite"/>
    </source>
</evidence>
<dbReference type="PANTHER" id="PTHR11537:SF252">
    <property type="entry name" value="POTASSIUM VOLTAGE-GATED CHANNEL PROTEIN SHAW"/>
    <property type="match status" value="1"/>
</dbReference>
<dbReference type="PRINTS" id="PR00169">
    <property type="entry name" value="KCHANNEL"/>
</dbReference>
<evidence type="ECO:0000256" key="9">
    <source>
        <dbReference type="SAM" id="Phobius"/>
    </source>
</evidence>
<accession>A0A8S4NY99</accession>
<evidence type="ECO:0000256" key="10">
    <source>
        <dbReference type="SAM" id="SignalP"/>
    </source>
</evidence>